<keyword evidence="2 4" id="KW-0808">Transferase</keyword>
<name>K2AYD4_9BACT</name>
<reference evidence="4" key="1">
    <citation type="journal article" date="2012" name="Science">
        <title>Fermentation, hydrogen, and sulfur metabolism in multiple uncultivated bacterial phyla.</title>
        <authorList>
            <person name="Wrighton K.C."/>
            <person name="Thomas B.C."/>
            <person name="Sharon I."/>
            <person name="Miller C.S."/>
            <person name="Castelle C.J."/>
            <person name="VerBerkmoes N.C."/>
            <person name="Wilkins M.J."/>
            <person name="Hettich R.L."/>
            <person name="Lipton M.S."/>
            <person name="Williams K.H."/>
            <person name="Long P.E."/>
            <person name="Banfield J.F."/>
        </authorList>
    </citation>
    <scope>NUCLEOTIDE SEQUENCE [LARGE SCALE GENOMIC DNA]</scope>
</reference>
<dbReference type="PROSITE" id="PS51682">
    <property type="entry name" value="SAM_OMT_I"/>
    <property type="match status" value="1"/>
</dbReference>
<sequence length="184" mass="21236">MKIKETLIKLRKFWIENDVPNITDENAKFLQNLISQNKLKNALEIGTANGYSTICLTSVLQKNLGHITSIEFSILSHNQAIANIKEAWLENTCTLIHGQALDIIPTLPDNSFDFVFIDGMKRRSKDFLELSRPKIKKNWIIIIDDVIKFKHKMPSLYEYVQENKIPYEVIQIDSDDGVMMIVKL</sequence>
<dbReference type="InterPro" id="IPR029063">
    <property type="entry name" value="SAM-dependent_MTases_sf"/>
</dbReference>
<evidence type="ECO:0000256" key="1">
    <source>
        <dbReference type="ARBA" id="ARBA00022603"/>
    </source>
</evidence>
<dbReference type="SUPFAM" id="SSF53335">
    <property type="entry name" value="S-adenosyl-L-methionine-dependent methyltransferases"/>
    <property type="match status" value="1"/>
</dbReference>
<dbReference type="GO" id="GO:0008171">
    <property type="term" value="F:O-methyltransferase activity"/>
    <property type="evidence" value="ECO:0007669"/>
    <property type="project" value="InterPro"/>
</dbReference>
<keyword evidence="1 4" id="KW-0489">Methyltransferase</keyword>
<protein>
    <submittedName>
        <fullName evidence="4">O-methyltransferase family 3</fullName>
    </submittedName>
</protein>
<dbReference type="AlphaFoldDB" id="K2AYD4"/>
<dbReference type="CDD" id="cd02440">
    <property type="entry name" value="AdoMet_MTases"/>
    <property type="match status" value="1"/>
</dbReference>
<comment type="caution">
    <text evidence="4">The sequence shown here is derived from an EMBL/GenBank/DDBJ whole genome shotgun (WGS) entry which is preliminary data.</text>
</comment>
<accession>K2AYD4</accession>
<gene>
    <name evidence="4" type="ORF">ACD_49C00016G0005</name>
</gene>
<dbReference type="InterPro" id="IPR002935">
    <property type="entry name" value="SAM_O-MeTrfase"/>
</dbReference>
<organism evidence="4">
    <name type="scientific">uncultured bacterium</name>
    <name type="common">gcode 4</name>
    <dbReference type="NCBI Taxonomy" id="1234023"/>
    <lineage>
        <taxon>Bacteria</taxon>
        <taxon>environmental samples</taxon>
    </lineage>
</organism>
<evidence type="ECO:0000313" key="4">
    <source>
        <dbReference type="EMBL" id="EKD66742.1"/>
    </source>
</evidence>
<dbReference type="EMBL" id="AMFJ01021602">
    <property type="protein sequence ID" value="EKD66742.1"/>
    <property type="molecule type" value="Genomic_DNA"/>
</dbReference>
<keyword evidence="3" id="KW-0949">S-adenosyl-L-methionine</keyword>
<dbReference type="PANTHER" id="PTHR43836:SF2">
    <property type="entry name" value="CATECHOL O-METHYLTRANSFERASE 1-RELATED"/>
    <property type="match status" value="1"/>
</dbReference>
<dbReference type="Gene3D" id="3.40.50.150">
    <property type="entry name" value="Vaccinia Virus protein VP39"/>
    <property type="match status" value="1"/>
</dbReference>
<proteinExistence type="predicted"/>
<dbReference type="PANTHER" id="PTHR43836">
    <property type="entry name" value="CATECHOL O-METHYLTRANSFERASE 1-RELATED"/>
    <property type="match status" value="1"/>
</dbReference>
<dbReference type="Pfam" id="PF13578">
    <property type="entry name" value="Methyltransf_24"/>
    <property type="match status" value="1"/>
</dbReference>
<evidence type="ECO:0000256" key="3">
    <source>
        <dbReference type="ARBA" id="ARBA00022691"/>
    </source>
</evidence>
<evidence type="ECO:0000256" key="2">
    <source>
        <dbReference type="ARBA" id="ARBA00022679"/>
    </source>
</evidence>
<dbReference type="GO" id="GO:0032259">
    <property type="term" value="P:methylation"/>
    <property type="evidence" value="ECO:0007669"/>
    <property type="project" value="UniProtKB-KW"/>
</dbReference>